<dbReference type="RefSeq" id="WP_034295027.1">
    <property type="nucleotide sequence ID" value="NZ_CP091519.2"/>
</dbReference>
<dbReference type="PROSITE" id="PS50949">
    <property type="entry name" value="HTH_GNTR"/>
    <property type="match status" value="1"/>
</dbReference>
<dbReference type="PRINTS" id="PR00035">
    <property type="entry name" value="HTHGNTR"/>
</dbReference>
<evidence type="ECO:0000256" key="1">
    <source>
        <dbReference type="ARBA" id="ARBA00023015"/>
    </source>
</evidence>
<evidence type="ECO:0000259" key="4">
    <source>
        <dbReference type="PROSITE" id="PS50949"/>
    </source>
</evidence>
<protein>
    <submittedName>
        <fullName evidence="5">L-lactate utilization operon repressor</fullName>
    </submittedName>
</protein>
<dbReference type="InterPro" id="IPR011711">
    <property type="entry name" value="GntR_C"/>
</dbReference>
<feature type="domain" description="HTH gntR-type" evidence="4">
    <location>
        <begin position="12"/>
        <end position="80"/>
    </location>
</feature>
<evidence type="ECO:0000256" key="3">
    <source>
        <dbReference type="ARBA" id="ARBA00023163"/>
    </source>
</evidence>
<dbReference type="GO" id="GO:0003700">
    <property type="term" value="F:DNA-binding transcription factor activity"/>
    <property type="evidence" value="ECO:0007669"/>
    <property type="project" value="InterPro"/>
</dbReference>
<evidence type="ECO:0000313" key="6">
    <source>
        <dbReference type="Proteomes" id="UP000254209"/>
    </source>
</evidence>
<dbReference type="GO" id="GO:0003677">
    <property type="term" value="F:DNA binding"/>
    <property type="evidence" value="ECO:0007669"/>
    <property type="project" value="UniProtKB-KW"/>
</dbReference>
<reference evidence="5 6" key="1">
    <citation type="submission" date="2018-06" db="EMBL/GenBank/DDBJ databases">
        <authorList>
            <consortium name="Pathogen Informatics"/>
            <person name="Doyle S."/>
        </authorList>
    </citation>
    <scope>NUCLEOTIDE SEQUENCE [LARGE SCALE GENOMIC DNA]</scope>
    <source>
        <strain evidence="5 6">NCTC10283</strain>
    </source>
</reference>
<dbReference type="Gene3D" id="1.20.120.530">
    <property type="entry name" value="GntR ligand-binding domain-like"/>
    <property type="match status" value="1"/>
</dbReference>
<dbReference type="Pfam" id="PF07729">
    <property type="entry name" value="FCD"/>
    <property type="match status" value="1"/>
</dbReference>
<name>A0A376BLG7_9NEIS</name>
<dbReference type="EMBL" id="UFSO01000002">
    <property type="protein sequence ID" value="SSY70526.1"/>
    <property type="molecule type" value="Genomic_DNA"/>
</dbReference>
<accession>A0A376BLG7</accession>
<dbReference type="SMART" id="SM00345">
    <property type="entry name" value="HTH_GNTR"/>
    <property type="match status" value="1"/>
</dbReference>
<dbReference type="InterPro" id="IPR036388">
    <property type="entry name" value="WH-like_DNA-bd_sf"/>
</dbReference>
<dbReference type="STRING" id="1120980.GCA_000745955_02249"/>
<dbReference type="OrthoDB" id="2530535at2"/>
<keyword evidence="2" id="KW-0238">DNA-binding</keyword>
<keyword evidence="1" id="KW-0805">Transcription regulation</keyword>
<organism evidence="5 6">
    <name type="scientific">Alysiella crassa</name>
    <dbReference type="NCBI Taxonomy" id="153491"/>
    <lineage>
        <taxon>Bacteria</taxon>
        <taxon>Pseudomonadati</taxon>
        <taxon>Pseudomonadota</taxon>
        <taxon>Betaproteobacteria</taxon>
        <taxon>Neisseriales</taxon>
        <taxon>Neisseriaceae</taxon>
        <taxon>Alysiella</taxon>
    </lineage>
</organism>
<dbReference type="PANTHER" id="PTHR43537">
    <property type="entry name" value="TRANSCRIPTIONAL REGULATOR, GNTR FAMILY"/>
    <property type="match status" value="1"/>
</dbReference>
<dbReference type="InterPro" id="IPR036390">
    <property type="entry name" value="WH_DNA-bd_sf"/>
</dbReference>
<dbReference type="SMART" id="SM00895">
    <property type="entry name" value="FCD"/>
    <property type="match status" value="1"/>
</dbReference>
<gene>
    <name evidence="5" type="primary">lutR</name>
    <name evidence="5" type="ORF">NCTC10283_00622</name>
</gene>
<dbReference type="InterPro" id="IPR000524">
    <property type="entry name" value="Tscrpt_reg_HTH_GntR"/>
</dbReference>
<keyword evidence="6" id="KW-1185">Reference proteome</keyword>
<dbReference type="AlphaFoldDB" id="A0A376BLG7"/>
<dbReference type="Proteomes" id="UP000254209">
    <property type="component" value="Unassembled WGS sequence"/>
</dbReference>
<keyword evidence="3" id="KW-0804">Transcription</keyword>
<dbReference type="Gene3D" id="1.10.10.10">
    <property type="entry name" value="Winged helix-like DNA-binding domain superfamily/Winged helix DNA-binding domain"/>
    <property type="match status" value="1"/>
</dbReference>
<evidence type="ECO:0000256" key="2">
    <source>
        <dbReference type="ARBA" id="ARBA00023125"/>
    </source>
</evidence>
<sequence length="234" mass="26342">MNAETPTPPDTSRIYQKIAAQLRQKITQGEWQVGEALPSERDLAKQLHVSRTSVREAIIALEVSGWVEVRMGSGVYVNERHKIQATDLNGIAPFSLLQVRLLIEPEAAALAAKNMSDEALLDIKQAYLMNVSDNIMGSTTHDGDRLFHIRIAQASGNDAYYLILQQLLNEQSGELFSALRRLYTPSDMPLRSQQEHYAILMALEERNADAARENMRIHLQNVIDIFMRSKEQAA</sequence>
<dbReference type="SUPFAM" id="SSF48008">
    <property type="entry name" value="GntR ligand-binding domain-like"/>
    <property type="match status" value="1"/>
</dbReference>
<dbReference type="Pfam" id="PF00392">
    <property type="entry name" value="GntR"/>
    <property type="match status" value="1"/>
</dbReference>
<dbReference type="CDD" id="cd07377">
    <property type="entry name" value="WHTH_GntR"/>
    <property type="match status" value="1"/>
</dbReference>
<dbReference type="PANTHER" id="PTHR43537:SF5">
    <property type="entry name" value="UXU OPERON TRANSCRIPTIONAL REGULATOR"/>
    <property type="match status" value="1"/>
</dbReference>
<proteinExistence type="predicted"/>
<dbReference type="SUPFAM" id="SSF46785">
    <property type="entry name" value="Winged helix' DNA-binding domain"/>
    <property type="match status" value="1"/>
</dbReference>
<evidence type="ECO:0000313" key="5">
    <source>
        <dbReference type="EMBL" id="SSY70526.1"/>
    </source>
</evidence>
<dbReference type="InterPro" id="IPR008920">
    <property type="entry name" value="TF_FadR/GntR_C"/>
</dbReference>